<reference evidence="1 2" key="1">
    <citation type="submission" date="2018-04" db="EMBL/GenBank/DDBJ databases">
        <title>Genomic Encyclopedia of Archaeal and Bacterial Type Strains, Phase II (KMG-II): from individual species to whole genera.</title>
        <authorList>
            <person name="Goeker M."/>
        </authorList>
    </citation>
    <scope>NUCLEOTIDE SEQUENCE [LARGE SCALE GENOMIC DNA]</scope>
    <source>
        <strain evidence="1 2">DSM 29955</strain>
    </source>
</reference>
<evidence type="ECO:0000313" key="2">
    <source>
        <dbReference type="Proteomes" id="UP000244523"/>
    </source>
</evidence>
<keyword evidence="2" id="KW-1185">Reference proteome</keyword>
<dbReference type="EMBL" id="QBUD01000002">
    <property type="protein sequence ID" value="PUB17059.1"/>
    <property type="molecule type" value="Genomic_DNA"/>
</dbReference>
<dbReference type="AlphaFoldDB" id="A0A2T6KLH6"/>
<proteinExistence type="predicted"/>
<sequence length="293" mass="32833">MMDWDAKARAQFSRPADPALDFCLWPYEPPVPPADDALRSAALLYKSFDVAGLGPQMGVLTDAIRDKWGRFATVWGAKWSDAGPSWEFYFYDYARADRRLGMNDLLGAIAPYLPCALQPDDSLPYFMFSIEITPANLQGAPLDQIDIYMGNPGSTVSSGICYGLSEAGLEMRNFYFFFNALREGQAIRDKLTESVHLPIAKVSPNDLLWPEMAGVETIVVANKQRRDGLYFSRIRAAQLGHFLRKLKFPEGLQDFLAENHDALDHHLYDAGWDFESDADGTIHPTKGSFYGLL</sequence>
<dbReference type="Proteomes" id="UP000244523">
    <property type="component" value="Unassembled WGS sequence"/>
</dbReference>
<protein>
    <submittedName>
        <fullName evidence="1">Uncharacterized protein</fullName>
    </submittedName>
</protein>
<gene>
    <name evidence="1" type="ORF">C8N45_10269</name>
</gene>
<comment type="caution">
    <text evidence="1">The sequence shown here is derived from an EMBL/GenBank/DDBJ whole genome shotgun (WGS) entry which is preliminary data.</text>
</comment>
<accession>A0A2T6KLH6</accession>
<dbReference type="OrthoDB" id="7977953at2"/>
<organism evidence="1 2">
    <name type="scientific">Yoonia sediminilitoris</name>
    <dbReference type="NCBI Taxonomy" id="1286148"/>
    <lineage>
        <taxon>Bacteria</taxon>
        <taxon>Pseudomonadati</taxon>
        <taxon>Pseudomonadota</taxon>
        <taxon>Alphaproteobacteria</taxon>
        <taxon>Rhodobacterales</taxon>
        <taxon>Paracoccaceae</taxon>
        <taxon>Yoonia</taxon>
    </lineage>
</organism>
<name>A0A2T6KLH6_9RHOB</name>
<dbReference type="RefSeq" id="WP_114427812.1">
    <property type="nucleotide sequence ID" value="NZ_QBUD01000002.1"/>
</dbReference>
<evidence type="ECO:0000313" key="1">
    <source>
        <dbReference type="EMBL" id="PUB17059.1"/>
    </source>
</evidence>